<feature type="transmembrane region" description="Helical" evidence="1">
    <location>
        <begin position="13"/>
        <end position="31"/>
    </location>
</feature>
<organism evidence="2 3">
    <name type="scientific">Brevifollis gellanilyticus</name>
    <dbReference type="NCBI Taxonomy" id="748831"/>
    <lineage>
        <taxon>Bacteria</taxon>
        <taxon>Pseudomonadati</taxon>
        <taxon>Verrucomicrobiota</taxon>
        <taxon>Verrucomicrobiia</taxon>
        <taxon>Verrucomicrobiales</taxon>
        <taxon>Verrucomicrobiaceae</taxon>
    </lineage>
</organism>
<keyword evidence="1" id="KW-0472">Membrane</keyword>
<evidence type="ECO:0008006" key="4">
    <source>
        <dbReference type="Google" id="ProtNLM"/>
    </source>
</evidence>
<keyword evidence="1" id="KW-0812">Transmembrane</keyword>
<sequence length="63" mass="6517">MNNVLSSVPSGDFQSIAAIIIVGITLAAFVWRAFRRKKTGCGGGCGCSVKPNQKADTKTSGSL</sequence>
<evidence type="ECO:0000256" key="1">
    <source>
        <dbReference type="SAM" id="Phobius"/>
    </source>
</evidence>
<accession>A0A512MCH0</accession>
<name>A0A512MCH0_9BACT</name>
<dbReference type="RefSeq" id="WP_146852324.1">
    <property type="nucleotide sequence ID" value="NZ_BKAG01000029.1"/>
</dbReference>
<protein>
    <recommendedName>
        <fullName evidence="4">FeoB-associated Cys-rich membrane protein</fullName>
    </recommendedName>
</protein>
<keyword evidence="3" id="KW-1185">Reference proteome</keyword>
<gene>
    <name evidence="2" type="ORF">BGE01nite_37030</name>
</gene>
<evidence type="ECO:0000313" key="2">
    <source>
        <dbReference type="EMBL" id="GEP44412.1"/>
    </source>
</evidence>
<dbReference type="Pfam" id="PF12669">
    <property type="entry name" value="FeoB_associated"/>
    <property type="match status" value="1"/>
</dbReference>
<dbReference type="EMBL" id="BKAG01000029">
    <property type="protein sequence ID" value="GEP44412.1"/>
    <property type="molecule type" value="Genomic_DNA"/>
</dbReference>
<keyword evidence="1" id="KW-1133">Transmembrane helix</keyword>
<comment type="caution">
    <text evidence="2">The sequence shown here is derived from an EMBL/GenBank/DDBJ whole genome shotgun (WGS) entry which is preliminary data.</text>
</comment>
<dbReference type="Proteomes" id="UP000321577">
    <property type="component" value="Unassembled WGS sequence"/>
</dbReference>
<dbReference type="AlphaFoldDB" id="A0A512MCH0"/>
<evidence type="ECO:0000313" key="3">
    <source>
        <dbReference type="Proteomes" id="UP000321577"/>
    </source>
</evidence>
<reference evidence="2 3" key="1">
    <citation type="submission" date="2019-07" db="EMBL/GenBank/DDBJ databases">
        <title>Whole genome shotgun sequence of Brevifollis gellanilyticus NBRC 108608.</title>
        <authorList>
            <person name="Hosoyama A."/>
            <person name="Uohara A."/>
            <person name="Ohji S."/>
            <person name="Ichikawa N."/>
        </authorList>
    </citation>
    <scope>NUCLEOTIDE SEQUENCE [LARGE SCALE GENOMIC DNA]</scope>
    <source>
        <strain evidence="2 3">NBRC 108608</strain>
    </source>
</reference>
<proteinExistence type="predicted"/>